<evidence type="ECO:0000313" key="1">
    <source>
        <dbReference type="EMBL" id="PZW28383.1"/>
    </source>
</evidence>
<gene>
    <name evidence="1" type="ORF">EI42_03137</name>
</gene>
<sequence>MDSSYRSTAAAIQETHVSAGTIALWWLGQASFVLRSAKALFLLIRSYRLDLIASFLPRLRRKRARQWTTFYAPMNI</sequence>
<dbReference type="RefSeq" id="WP_246046419.1">
    <property type="nucleotide sequence ID" value="NZ_BIFX01000001.1"/>
</dbReference>
<protein>
    <submittedName>
        <fullName evidence="1">Uncharacterized protein</fullName>
    </submittedName>
</protein>
<organism evidence="1 2">
    <name type="scientific">Thermosporothrix hazakensis</name>
    <dbReference type="NCBI Taxonomy" id="644383"/>
    <lineage>
        <taxon>Bacteria</taxon>
        <taxon>Bacillati</taxon>
        <taxon>Chloroflexota</taxon>
        <taxon>Ktedonobacteria</taxon>
        <taxon>Ktedonobacterales</taxon>
        <taxon>Thermosporotrichaceae</taxon>
        <taxon>Thermosporothrix</taxon>
    </lineage>
</organism>
<reference evidence="1 2" key="1">
    <citation type="submission" date="2018-06" db="EMBL/GenBank/DDBJ databases">
        <title>Genomic Encyclopedia of Archaeal and Bacterial Type Strains, Phase II (KMG-II): from individual species to whole genera.</title>
        <authorList>
            <person name="Goeker M."/>
        </authorList>
    </citation>
    <scope>NUCLEOTIDE SEQUENCE [LARGE SCALE GENOMIC DNA]</scope>
    <source>
        <strain evidence="1 2">ATCC BAA-1881</strain>
    </source>
</reference>
<name>A0A326U545_THEHA</name>
<accession>A0A326U545</accession>
<dbReference type="EMBL" id="QKUF01000010">
    <property type="protein sequence ID" value="PZW28383.1"/>
    <property type="molecule type" value="Genomic_DNA"/>
</dbReference>
<evidence type="ECO:0000313" key="2">
    <source>
        <dbReference type="Proteomes" id="UP000248806"/>
    </source>
</evidence>
<proteinExistence type="predicted"/>
<comment type="caution">
    <text evidence="1">The sequence shown here is derived from an EMBL/GenBank/DDBJ whole genome shotgun (WGS) entry which is preliminary data.</text>
</comment>
<dbReference type="AlphaFoldDB" id="A0A326U545"/>
<dbReference type="Proteomes" id="UP000248806">
    <property type="component" value="Unassembled WGS sequence"/>
</dbReference>
<keyword evidence="2" id="KW-1185">Reference proteome</keyword>